<accession>B6T119</accession>
<reference evidence="1" key="1">
    <citation type="journal article" date="2009" name="Plant Mol. Biol.">
        <title>Insights into corn genes derived from large-scale cDNA sequencing.</title>
        <authorList>
            <person name="Alexandrov N.N."/>
            <person name="Brover V.V."/>
            <person name="Freidin S."/>
            <person name="Troukhan M.E."/>
            <person name="Tatarinova T.V."/>
            <person name="Zhang H."/>
            <person name="Swaller T.J."/>
            <person name="Lu Y.P."/>
            <person name="Bouck J."/>
            <person name="Flavell R.B."/>
            <person name="Feldmann K.A."/>
        </authorList>
    </citation>
    <scope>NUCLEOTIDE SEQUENCE</scope>
</reference>
<sequence>MVRSEPPPSRGRDTSGSEAASTVFYLAPLSLPPSLHFEGRYSSSTAVCAATICCHRPRLRSEPQL</sequence>
<evidence type="ECO:0000313" key="1">
    <source>
        <dbReference type="EMBL" id="ACG30802.1"/>
    </source>
</evidence>
<dbReference type="EMBL" id="EU958684">
    <property type="protein sequence ID" value="ACG30802.1"/>
    <property type="molecule type" value="mRNA"/>
</dbReference>
<protein>
    <submittedName>
        <fullName evidence="1">Uncharacterized protein</fullName>
    </submittedName>
</protein>
<organism evidence="1">
    <name type="scientific">Zea mays</name>
    <name type="common">Maize</name>
    <dbReference type="NCBI Taxonomy" id="4577"/>
    <lineage>
        <taxon>Eukaryota</taxon>
        <taxon>Viridiplantae</taxon>
        <taxon>Streptophyta</taxon>
        <taxon>Embryophyta</taxon>
        <taxon>Tracheophyta</taxon>
        <taxon>Spermatophyta</taxon>
        <taxon>Magnoliopsida</taxon>
        <taxon>Liliopsida</taxon>
        <taxon>Poales</taxon>
        <taxon>Poaceae</taxon>
        <taxon>PACMAD clade</taxon>
        <taxon>Panicoideae</taxon>
        <taxon>Andropogonodae</taxon>
        <taxon>Andropogoneae</taxon>
        <taxon>Tripsacinae</taxon>
        <taxon>Zea</taxon>
    </lineage>
</organism>
<dbReference type="AlphaFoldDB" id="B6T119"/>
<proteinExistence type="evidence at transcript level"/>
<name>B6T119_MAIZE</name>